<dbReference type="EMBL" id="NJBA01000001">
    <property type="protein sequence ID" value="OWP52974.1"/>
    <property type="molecule type" value="Genomic_DNA"/>
</dbReference>
<proteinExistence type="predicted"/>
<dbReference type="AlphaFoldDB" id="A0A246FF77"/>
<dbReference type="InterPro" id="IPR011122">
    <property type="entry name" value="WavE"/>
</dbReference>
<dbReference type="STRING" id="46680.GCA_000807755_05020"/>
<feature type="region of interest" description="Disordered" evidence="1">
    <location>
        <begin position="1"/>
        <end position="20"/>
    </location>
</feature>
<comment type="caution">
    <text evidence="2">The sequence shown here is derived from an EMBL/GenBank/DDBJ whole genome shotgun (WGS) entry which is preliminary data.</text>
</comment>
<dbReference type="Proteomes" id="UP000198145">
    <property type="component" value="Unassembled WGS sequence"/>
</dbReference>
<evidence type="ECO:0000313" key="3">
    <source>
        <dbReference type="Proteomes" id="UP000198145"/>
    </source>
</evidence>
<reference evidence="2 3" key="1">
    <citation type="submission" date="2017-06" db="EMBL/GenBank/DDBJ databases">
        <title>Draft genome of Pseudomonas nitroreducens DF05.</title>
        <authorList>
            <person name="Iyer R."/>
        </authorList>
    </citation>
    <scope>NUCLEOTIDE SEQUENCE [LARGE SCALE GENOMIC DNA]</scope>
    <source>
        <strain evidence="2 3">DF05</strain>
    </source>
</reference>
<evidence type="ECO:0000256" key="1">
    <source>
        <dbReference type="SAM" id="MobiDB-lite"/>
    </source>
</evidence>
<protein>
    <recommendedName>
        <fullName evidence="4">WavE lipopolysaccharide synthesis</fullName>
    </recommendedName>
</protein>
<evidence type="ECO:0000313" key="2">
    <source>
        <dbReference type="EMBL" id="OWP52974.1"/>
    </source>
</evidence>
<gene>
    <name evidence="2" type="ORF">CEG18_03785</name>
</gene>
<sequence length="359" mass="40182">MRLAQPHGDSCGPGADAGGKTQRQIMTIDSSQLTVLLQGPLCEGDVDIAGRAIASIRAHLPRAQIVLSTTDMGPTPEHAGMVAVADGSASRFDDVNGNANNVNKLISTMVNGLALAEREYCLKLRTDHVVQGDRILALLGNAPKAKLFGERVSVSNLFLRNPTRLSYLFHLTDTLQFGRTDDLRKLWSIGELQADFVYLKHGPRINPIGNFQGYTSFRLLPEQAIFLRFAQSNGLDLDLPHISYTSFALFSAWEDLLVDNFDVHDWHSLAILPPKRFLSRPYAPETIMTAAEQRTLRSRRAPRQKALRYAHLLANKYLFCWLHRRWLVSVASLLLFSLSSDLAIDARKFYRRLTEASRV</sequence>
<accession>A0A246FF77</accession>
<evidence type="ECO:0008006" key="4">
    <source>
        <dbReference type="Google" id="ProtNLM"/>
    </source>
</evidence>
<dbReference type="Pfam" id="PF07507">
    <property type="entry name" value="WavE"/>
    <property type="match status" value="1"/>
</dbReference>
<name>A0A246FF77_PSENT</name>
<organism evidence="2 3">
    <name type="scientific">Pseudomonas nitroreducens</name>
    <dbReference type="NCBI Taxonomy" id="46680"/>
    <lineage>
        <taxon>Bacteria</taxon>
        <taxon>Pseudomonadati</taxon>
        <taxon>Pseudomonadota</taxon>
        <taxon>Gammaproteobacteria</taxon>
        <taxon>Pseudomonadales</taxon>
        <taxon>Pseudomonadaceae</taxon>
        <taxon>Pseudomonas</taxon>
    </lineage>
</organism>